<keyword evidence="1" id="KW-0597">Phosphoprotein</keyword>
<feature type="modified residue" description="4-aspartylphosphate" evidence="1">
    <location>
        <position position="56"/>
    </location>
</feature>
<reference evidence="3 4" key="1">
    <citation type="submission" date="2020-05" db="EMBL/GenBank/DDBJ databases">
        <title>Sulfurimonas marisnigri, sp. nov., and Sulfurimonas baltica, sp. nov., manganese oxide reducing chemolithoautotrophs of the class Epsilonproteobacteria isolated from the pelagic redoxclines of the Black and Baltic Seas and emended description of the genus Sulfurimonas.</title>
        <authorList>
            <person name="Henkel J.V."/>
            <person name="Laudan C."/>
            <person name="Werner J."/>
            <person name="Neu T."/>
            <person name="Plewe S."/>
            <person name="Sproer C."/>
            <person name="Bunk B."/>
            <person name="Schulz-Vogt H.N."/>
        </authorList>
    </citation>
    <scope>NUCLEOTIDE SEQUENCE [LARGE SCALE GENOMIC DNA]</scope>
    <source>
        <strain evidence="3 4">SoZ1</strain>
    </source>
</reference>
<evidence type="ECO:0000256" key="1">
    <source>
        <dbReference type="PROSITE-ProRule" id="PRU00169"/>
    </source>
</evidence>
<dbReference type="AlphaFoldDB" id="A0A7S7M176"/>
<keyword evidence="4" id="KW-1185">Reference proteome</keyword>
<dbReference type="EMBL" id="CP054493">
    <property type="protein sequence ID" value="QOY55251.1"/>
    <property type="molecule type" value="Genomic_DNA"/>
</dbReference>
<dbReference type="SUPFAM" id="SSF52172">
    <property type="entry name" value="CheY-like"/>
    <property type="match status" value="1"/>
</dbReference>
<dbReference type="GO" id="GO:0000160">
    <property type="term" value="P:phosphorelay signal transduction system"/>
    <property type="evidence" value="ECO:0007669"/>
    <property type="project" value="InterPro"/>
</dbReference>
<proteinExistence type="predicted"/>
<dbReference type="Pfam" id="PF00072">
    <property type="entry name" value="Response_reg"/>
    <property type="match status" value="1"/>
</dbReference>
<dbReference type="Proteomes" id="UP000593836">
    <property type="component" value="Chromosome"/>
</dbReference>
<evidence type="ECO:0000259" key="2">
    <source>
        <dbReference type="PROSITE" id="PS50110"/>
    </source>
</evidence>
<gene>
    <name evidence="3" type="ORF">HUE87_03160</name>
</gene>
<dbReference type="InterPro" id="IPR001789">
    <property type="entry name" value="Sig_transdc_resp-reg_receiver"/>
</dbReference>
<dbReference type="InterPro" id="IPR011006">
    <property type="entry name" value="CheY-like_superfamily"/>
</dbReference>
<protein>
    <submittedName>
        <fullName evidence="3">Response regulator</fullName>
    </submittedName>
</protein>
<organism evidence="3 4">
    <name type="scientific">Candidatus Sulfurimonas marisnigri</name>
    <dbReference type="NCBI Taxonomy" id="2740405"/>
    <lineage>
        <taxon>Bacteria</taxon>
        <taxon>Pseudomonadati</taxon>
        <taxon>Campylobacterota</taxon>
        <taxon>Epsilonproteobacteria</taxon>
        <taxon>Campylobacterales</taxon>
        <taxon>Sulfurimonadaceae</taxon>
        <taxon>Sulfurimonas</taxon>
    </lineage>
</organism>
<evidence type="ECO:0000313" key="3">
    <source>
        <dbReference type="EMBL" id="QOY55251.1"/>
    </source>
</evidence>
<name>A0A7S7M176_9BACT</name>
<dbReference type="KEGG" id="smas:HUE87_03160"/>
<accession>A0A7S7M176</accession>
<dbReference type="RefSeq" id="WP_194367293.1">
    <property type="nucleotide sequence ID" value="NZ_CP054493.1"/>
</dbReference>
<feature type="domain" description="Response regulatory" evidence="2">
    <location>
        <begin position="6"/>
        <end position="141"/>
    </location>
</feature>
<dbReference type="PROSITE" id="PS50110">
    <property type="entry name" value="RESPONSE_REGULATORY"/>
    <property type="match status" value="1"/>
</dbReference>
<dbReference type="Gene3D" id="3.40.50.2300">
    <property type="match status" value="1"/>
</dbReference>
<evidence type="ECO:0000313" key="4">
    <source>
        <dbReference type="Proteomes" id="UP000593836"/>
    </source>
</evidence>
<sequence length="151" mass="17249">MDSKVKILIIEDKSFFAEHIKTLLESFTECSIYTVSNGENTMQYVKDAQLDLTFMDIVLEGKFDAIETAEIIRKNRLLLQHNSCINQSLEKKYHPLVITDEYTTVTSINDAASRLFCIEEKSILSKAYESQSILNIANTDSFEHIPCQLVC</sequence>